<accession>A0A391NWG4</accession>
<protein>
    <submittedName>
        <fullName evidence="1">Uncharacterized protein</fullName>
    </submittedName>
</protein>
<comment type="caution">
    <text evidence="1">The sequence shown here is derived from an EMBL/GenBank/DDBJ whole genome shotgun (WGS) entry which is preliminary data.</text>
</comment>
<dbReference type="EMBL" id="BDIP01011143">
    <property type="protein sequence ID" value="GCA65441.1"/>
    <property type="molecule type" value="Genomic_DNA"/>
</dbReference>
<proteinExistence type="predicted"/>
<evidence type="ECO:0000313" key="1">
    <source>
        <dbReference type="EMBL" id="GCA65441.1"/>
    </source>
</evidence>
<keyword evidence="2" id="KW-1185">Reference proteome</keyword>
<dbReference type="Proteomes" id="UP000265618">
    <property type="component" value="Unassembled WGS sequence"/>
</dbReference>
<evidence type="ECO:0000313" key="2">
    <source>
        <dbReference type="Proteomes" id="UP000265618"/>
    </source>
</evidence>
<sequence>WSQCMGIMVTIEVTDTSGADWSGSDTLGTPSTCCVRHTVHTSPHLRHWSQMVCVLPPTRLVCRITVD</sequence>
<name>A0A391NWG4_9EUKA</name>
<reference evidence="1 2" key="1">
    <citation type="journal article" date="2018" name="PLoS ONE">
        <title>The draft genome of Kipferlia bialata reveals reductive genome evolution in fornicate parasites.</title>
        <authorList>
            <person name="Tanifuji G."/>
            <person name="Takabayashi S."/>
            <person name="Kume K."/>
            <person name="Takagi M."/>
            <person name="Nakayama T."/>
            <person name="Kamikawa R."/>
            <person name="Inagaki Y."/>
            <person name="Hashimoto T."/>
        </authorList>
    </citation>
    <scope>NUCLEOTIDE SEQUENCE [LARGE SCALE GENOMIC DNA]</scope>
    <source>
        <strain evidence="1">NY0173</strain>
    </source>
</reference>
<gene>
    <name evidence="1" type="ORF">KIPB_017133</name>
</gene>
<feature type="non-terminal residue" evidence="1">
    <location>
        <position position="1"/>
    </location>
</feature>
<organism evidence="1 2">
    <name type="scientific">Kipferlia bialata</name>
    <dbReference type="NCBI Taxonomy" id="797122"/>
    <lineage>
        <taxon>Eukaryota</taxon>
        <taxon>Metamonada</taxon>
        <taxon>Carpediemonas-like organisms</taxon>
        <taxon>Kipferlia</taxon>
    </lineage>
</organism>
<dbReference type="AlphaFoldDB" id="A0A391NWG4"/>